<dbReference type="PANTHER" id="PTHR46211">
    <property type="entry name" value="GLYCEROPHOSPHORYL DIESTER PHOSPHODIESTERASE"/>
    <property type="match status" value="1"/>
</dbReference>
<evidence type="ECO:0000313" key="2">
    <source>
        <dbReference type="EMBL" id="PXW61672.1"/>
    </source>
</evidence>
<dbReference type="PROSITE" id="PS51704">
    <property type="entry name" value="GP_PDE"/>
    <property type="match status" value="1"/>
</dbReference>
<dbReference type="RefSeq" id="WP_110373977.1">
    <property type="nucleotide sequence ID" value="NZ_JAHBRY010000001.1"/>
</dbReference>
<dbReference type="Pfam" id="PF03009">
    <property type="entry name" value="GDPD"/>
    <property type="match status" value="1"/>
</dbReference>
<dbReference type="GO" id="GO:0006629">
    <property type="term" value="P:lipid metabolic process"/>
    <property type="evidence" value="ECO:0007669"/>
    <property type="project" value="InterPro"/>
</dbReference>
<dbReference type="PANTHER" id="PTHR46211:SF14">
    <property type="entry name" value="GLYCEROPHOSPHODIESTER PHOSPHODIESTERASE"/>
    <property type="match status" value="1"/>
</dbReference>
<sequence length="708" mass="76040">MAGLSLDLRLGLSRRLSGPSPTINQSAPLIIAHRCSGSMYPEYSDKSHEWAYAAGLRQLEIDGRILADGTVGVMHDATVDRTTDGTGNASAVNAAAFQALTVDYASWFGGDYGTLHPPLAFDVIDKFNGRVAFHIEGKDADAMTAIVNRLTAIGARKDQYVLSSFQLTTARIALNAGYATAVVATGATDMAALWGEGFRWVLMAVSETDALIQQYVTQGFNVLVYTLERRKDRDRYLALGVRGLYSDDAEYTSGDKPIATRDGWATLRWMPGMLGYQNRGTFAEDGWWGWPDYVGVAGCLQGWACPINGHDDANDFSIDFEARFHAVGAGTDWFGVWIADATMRDQIYTDTGATGQKGYFLLFRQNGRIQIYRRNEAATINVFTDGPAFATDGVTATKCRVRVNSTQIIGEKLDADDMVVQSAVLTDTTFRGGYLSINKVTNARPMLRNFAVSPVSAPVPGALDPAAQLLFQAMTDEPSAARVAAINTLIDTLRRWDLWDGNGLRAMWMPGAHANQASRLNWKDPSQFMLTPFNSPNFLVDRGWKGDGATSYLGSGFFPATDGGSWAVDDGSIWVWTCEEMQESVPAVGAGTGFVGAVVPRNASGNAEGLLNRTGTTLSAATSSSIGLTGIQRRGASDERLWKNGVQIASGSAASVGRPSGEFRIGGRSPSTFAGQRVSFAAVAGSLTGKETALFSALNTFMQAIGNS</sequence>
<proteinExistence type="predicted"/>
<dbReference type="InterPro" id="IPR017946">
    <property type="entry name" value="PLC-like_Pdiesterase_TIM-brl"/>
</dbReference>
<dbReference type="GO" id="GO:0008081">
    <property type="term" value="F:phosphoric diester hydrolase activity"/>
    <property type="evidence" value="ECO:0007669"/>
    <property type="project" value="InterPro"/>
</dbReference>
<dbReference type="SUPFAM" id="SSF51695">
    <property type="entry name" value="PLC-like phosphodiesterases"/>
    <property type="match status" value="1"/>
</dbReference>
<dbReference type="Gene3D" id="3.20.20.190">
    <property type="entry name" value="Phosphatidylinositol (PI) phosphodiesterase"/>
    <property type="match status" value="1"/>
</dbReference>
<accession>A0A2V3UCK7</accession>
<dbReference type="EMBL" id="QJJK01000003">
    <property type="protein sequence ID" value="PXW61672.1"/>
    <property type="molecule type" value="Genomic_DNA"/>
</dbReference>
<evidence type="ECO:0000313" key="3">
    <source>
        <dbReference type="Proteomes" id="UP000248021"/>
    </source>
</evidence>
<organism evidence="2 3">
    <name type="scientific">Chelatococcus asaccharovorans</name>
    <dbReference type="NCBI Taxonomy" id="28210"/>
    <lineage>
        <taxon>Bacteria</taxon>
        <taxon>Pseudomonadati</taxon>
        <taxon>Pseudomonadota</taxon>
        <taxon>Alphaproteobacteria</taxon>
        <taxon>Hyphomicrobiales</taxon>
        <taxon>Chelatococcaceae</taxon>
        <taxon>Chelatococcus</taxon>
    </lineage>
</organism>
<dbReference type="InterPro" id="IPR030395">
    <property type="entry name" value="GP_PDE_dom"/>
</dbReference>
<dbReference type="OrthoDB" id="7558053at2"/>
<name>A0A2V3UCK7_9HYPH</name>
<dbReference type="Proteomes" id="UP000248021">
    <property type="component" value="Unassembled WGS sequence"/>
</dbReference>
<comment type="caution">
    <text evidence="2">The sequence shown here is derived from an EMBL/GenBank/DDBJ whole genome shotgun (WGS) entry which is preliminary data.</text>
</comment>
<keyword evidence="3" id="KW-1185">Reference proteome</keyword>
<gene>
    <name evidence="2" type="ORF">C7450_103189</name>
</gene>
<protein>
    <submittedName>
        <fullName evidence="2">Glycerophosphoryl diester phosphodiesterase</fullName>
    </submittedName>
</protein>
<reference evidence="2 3" key="1">
    <citation type="submission" date="2018-05" db="EMBL/GenBank/DDBJ databases">
        <title>Genomic Encyclopedia of Type Strains, Phase IV (KMG-IV): sequencing the most valuable type-strain genomes for metagenomic binning, comparative biology and taxonomic classification.</title>
        <authorList>
            <person name="Goeker M."/>
        </authorList>
    </citation>
    <scope>NUCLEOTIDE SEQUENCE [LARGE SCALE GENOMIC DNA]</scope>
    <source>
        <strain evidence="2 3">DSM 6462</strain>
    </source>
</reference>
<evidence type="ECO:0000259" key="1">
    <source>
        <dbReference type="PROSITE" id="PS51704"/>
    </source>
</evidence>
<dbReference type="AlphaFoldDB" id="A0A2V3UCK7"/>
<feature type="domain" description="GP-PDE" evidence="1">
    <location>
        <begin position="28"/>
        <end position="256"/>
    </location>
</feature>